<evidence type="ECO:0000256" key="1">
    <source>
        <dbReference type="PROSITE-ProRule" id="PRU00221"/>
    </source>
</evidence>
<dbReference type="InterPro" id="IPR019417">
    <property type="entry name" value="DUF2415"/>
</dbReference>
<proteinExistence type="predicted"/>
<dbReference type="PROSITE" id="PS50082">
    <property type="entry name" value="WD_REPEATS_2"/>
    <property type="match status" value="1"/>
</dbReference>
<feature type="compositionally biased region" description="Low complexity" evidence="2">
    <location>
        <begin position="545"/>
        <end position="563"/>
    </location>
</feature>
<feature type="region of interest" description="Disordered" evidence="2">
    <location>
        <begin position="367"/>
        <end position="432"/>
    </location>
</feature>
<dbReference type="SUPFAM" id="SSF50978">
    <property type="entry name" value="WD40 repeat-like"/>
    <property type="match status" value="1"/>
</dbReference>
<dbReference type="Proteomes" id="UP000054166">
    <property type="component" value="Unassembled WGS sequence"/>
</dbReference>
<dbReference type="EMBL" id="KN833004">
    <property type="protein sequence ID" value="KIM80434.1"/>
    <property type="molecule type" value="Genomic_DNA"/>
</dbReference>
<evidence type="ECO:0000313" key="5">
    <source>
        <dbReference type="Proteomes" id="UP000054166"/>
    </source>
</evidence>
<keyword evidence="5" id="KW-1185">Reference proteome</keyword>
<dbReference type="SMART" id="SM00320">
    <property type="entry name" value="WD40"/>
    <property type="match status" value="3"/>
</dbReference>
<evidence type="ECO:0000259" key="3">
    <source>
        <dbReference type="Pfam" id="PF10313"/>
    </source>
</evidence>
<keyword evidence="1" id="KW-0853">WD repeat</keyword>
<dbReference type="Pfam" id="PF10313">
    <property type="entry name" value="DUF2415"/>
    <property type="match status" value="1"/>
</dbReference>
<protein>
    <recommendedName>
        <fullName evidence="3">DUF2415 domain-containing protein</fullName>
    </recommendedName>
</protein>
<dbReference type="STRING" id="765440.A0A0C3FKF9"/>
<dbReference type="PANTHER" id="PTHR43991:SF9">
    <property type="entry name" value="DUF2415 DOMAIN-CONTAINING PROTEIN"/>
    <property type="match status" value="1"/>
</dbReference>
<feature type="compositionally biased region" description="Acidic residues" evidence="2">
    <location>
        <begin position="531"/>
        <end position="542"/>
    </location>
</feature>
<feature type="domain" description="DUF2415" evidence="3">
    <location>
        <begin position="326"/>
        <end position="364"/>
    </location>
</feature>
<feature type="compositionally biased region" description="Basic and acidic residues" evidence="2">
    <location>
        <begin position="518"/>
        <end position="530"/>
    </location>
</feature>
<accession>A0A0C3FKF9</accession>
<dbReference type="InParanoid" id="A0A0C3FKF9"/>
<gene>
    <name evidence="4" type="ORF">PILCRDRAFT_822564</name>
</gene>
<dbReference type="OrthoDB" id="64353at2759"/>
<organism evidence="4 5">
    <name type="scientific">Piloderma croceum (strain F 1598)</name>
    <dbReference type="NCBI Taxonomy" id="765440"/>
    <lineage>
        <taxon>Eukaryota</taxon>
        <taxon>Fungi</taxon>
        <taxon>Dikarya</taxon>
        <taxon>Basidiomycota</taxon>
        <taxon>Agaricomycotina</taxon>
        <taxon>Agaricomycetes</taxon>
        <taxon>Agaricomycetidae</taxon>
        <taxon>Atheliales</taxon>
        <taxon>Atheliaceae</taxon>
        <taxon>Piloderma</taxon>
    </lineage>
</organism>
<feature type="compositionally biased region" description="Pro residues" evidence="2">
    <location>
        <begin position="375"/>
        <end position="384"/>
    </location>
</feature>
<feature type="repeat" description="WD" evidence="1">
    <location>
        <begin position="244"/>
        <end position="285"/>
    </location>
</feature>
<dbReference type="InterPro" id="IPR015943">
    <property type="entry name" value="WD40/YVTN_repeat-like_dom_sf"/>
</dbReference>
<dbReference type="PANTHER" id="PTHR43991">
    <property type="entry name" value="WD REPEAT PROTEIN (AFU_ORTHOLOGUE AFUA_8G05640)-RELATED"/>
    <property type="match status" value="1"/>
</dbReference>
<evidence type="ECO:0000313" key="4">
    <source>
        <dbReference type="EMBL" id="KIM80434.1"/>
    </source>
</evidence>
<reference evidence="5" key="2">
    <citation type="submission" date="2015-01" db="EMBL/GenBank/DDBJ databases">
        <title>Evolutionary Origins and Diversification of the Mycorrhizal Mutualists.</title>
        <authorList>
            <consortium name="DOE Joint Genome Institute"/>
            <consortium name="Mycorrhizal Genomics Consortium"/>
            <person name="Kohler A."/>
            <person name="Kuo A."/>
            <person name="Nagy L.G."/>
            <person name="Floudas D."/>
            <person name="Copeland A."/>
            <person name="Barry K.W."/>
            <person name="Cichocki N."/>
            <person name="Veneault-Fourrey C."/>
            <person name="LaButti K."/>
            <person name="Lindquist E.A."/>
            <person name="Lipzen A."/>
            <person name="Lundell T."/>
            <person name="Morin E."/>
            <person name="Murat C."/>
            <person name="Riley R."/>
            <person name="Ohm R."/>
            <person name="Sun H."/>
            <person name="Tunlid A."/>
            <person name="Henrissat B."/>
            <person name="Grigoriev I.V."/>
            <person name="Hibbett D.S."/>
            <person name="Martin F."/>
        </authorList>
    </citation>
    <scope>NUCLEOTIDE SEQUENCE [LARGE SCALE GENOMIC DNA]</scope>
    <source>
        <strain evidence="5">F 1598</strain>
    </source>
</reference>
<feature type="region of interest" description="Disordered" evidence="2">
    <location>
        <begin position="513"/>
        <end position="573"/>
    </location>
</feature>
<sequence>MACDNALLTSPQPTNVASASVTIGHVQLRDVLICPRERGVVNYIQNQSIVEHNINAPDSTPRKLANLAFVPNTLASMKVHDTDNVLIAAGGQDAEIHLSLHRPPPSDEPHRRHHRQRNSIIWQLEIPLQGSINNSVLLTSMSLARSHESSVEPRVGVSNNDSTVKFFDIPVRGDTTPPTIKDAGTMHLDVAVNHSSLSPDGQTLLSVGDSPKVYLHHLSGGSQLTFTPITTLSLPPPDGTLYYTSSNLAASFSTSFSSNGTKFAVASQEGSVVVWDVRSSKPLKIFQTDKTRMPAGRSMNSGASGWLSDDPWDWSRGGYQAPGWGVRSVKFGSSDSGREVMTFTEHTSLLHVIDARTFETEEIVRMPSCTGQGRQPPPLSPIPSPRAESRSRSYSPIPRSRSYSPINSSSSRVSVIPPSPPPPPRIVHIPSPNVNDARTRWRASHLRNRVDTDEDVDRRRVVIPPLSDVLAGNEVRQLFGRHGIRTRHAPMESLSRTPTGGPFEVDVMYDVAAEDEQDRDRDRERARENADGESMEVDELETDCISSHTPSRSSSPSPSTHIPLQFSPPPSRVVPRYHQVRHRRQIPRKEDLDLAGMCFDPSGAFIYVASVDGVAEWSVRGAEKRWWFGSGWA</sequence>
<dbReference type="Gene3D" id="2.130.10.10">
    <property type="entry name" value="YVTN repeat-like/Quinoprotein amine dehydrogenase"/>
    <property type="match status" value="1"/>
</dbReference>
<name>A0A0C3FKF9_PILCF</name>
<feature type="compositionally biased region" description="Low complexity" evidence="2">
    <location>
        <begin position="392"/>
        <end position="416"/>
    </location>
</feature>
<reference evidence="4 5" key="1">
    <citation type="submission" date="2014-04" db="EMBL/GenBank/DDBJ databases">
        <authorList>
            <consortium name="DOE Joint Genome Institute"/>
            <person name="Kuo A."/>
            <person name="Tarkka M."/>
            <person name="Buscot F."/>
            <person name="Kohler A."/>
            <person name="Nagy L.G."/>
            <person name="Floudas D."/>
            <person name="Copeland A."/>
            <person name="Barry K.W."/>
            <person name="Cichocki N."/>
            <person name="Veneault-Fourrey C."/>
            <person name="LaButti K."/>
            <person name="Lindquist E.A."/>
            <person name="Lipzen A."/>
            <person name="Lundell T."/>
            <person name="Morin E."/>
            <person name="Murat C."/>
            <person name="Sun H."/>
            <person name="Tunlid A."/>
            <person name="Henrissat B."/>
            <person name="Grigoriev I.V."/>
            <person name="Hibbett D.S."/>
            <person name="Martin F."/>
            <person name="Nordberg H.P."/>
            <person name="Cantor M.N."/>
            <person name="Hua S.X."/>
        </authorList>
    </citation>
    <scope>NUCLEOTIDE SEQUENCE [LARGE SCALE GENOMIC DNA]</scope>
    <source>
        <strain evidence="4 5">F 1598</strain>
    </source>
</reference>
<evidence type="ECO:0000256" key="2">
    <source>
        <dbReference type="SAM" id="MobiDB-lite"/>
    </source>
</evidence>
<dbReference type="InterPro" id="IPR001680">
    <property type="entry name" value="WD40_rpt"/>
</dbReference>
<dbReference type="HOGENOM" id="CLU_005870_0_0_1"/>
<dbReference type="AlphaFoldDB" id="A0A0C3FKF9"/>
<dbReference type="InterPro" id="IPR036322">
    <property type="entry name" value="WD40_repeat_dom_sf"/>
</dbReference>